<dbReference type="EMBL" id="QJSX01000010">
    <property type="protein sequence ID" value="PYE53197.1"/>
    <property type="molecule type" value="Genomic_DNA"/>
</dbReference>
<comment type="caution">
    <text evidence="1">The sequence shown here is derived from an EMBL/GenBank/DDBJ whole genome shotgun (WGS) entry which is preliminary data.</text>
</comment>
<organism evidence="1 2">
    <name type="scientific">Deinococcus yavapaiensis KR-236</name>
    <dbReference type="NCBI Taxonomy" id="694435"/>
    <lineage>
        <taxon>Bacteria</taxon>
        <taxon>Thermotogati</taxon>
        <taxon>Deinococcota</taxon>
        <taxon>Deinococci</taxon>
        <taxon>Deinococcales</taxon>
        <taxon>Deinococcaceae</taxon>
        <taxon>Deinococcus</taxon>
    </lineage>
</organism>
<gene>
    <name evidence="1" type="ORF">DES52_110181</name>
</gene>
<dbReference type="AlphaFoldDB" id="A0A318S539"/>
<keyword evidence="2" id="KW-1185">Reference proteome</keyword>
<evidence type="ECO:0000313" key="1">
    <source>
        <dbReference type="EMBL" id="PYE53197.1"/>
    </source>
</evidence>
<dbReference type="Proteomes" id="UP000248326">
    <property type="component" value="Unassembled WGS sequence"/>
</dbReference>
<name>A0A318S539_9DEIO</name>
<sequence length="105" mass="12052">MFVNYNIKIVDGRIYYGSIFFKLQLSTKGIRRIGLTYVYNAGSALSIIRERASLKQILRGQPILGFFRNQETLLEAILEVIRQDSPEAVAAFLEEQARASRGRRR</sequence>
<proteinExistence type="predicted"/>
<evidence type="ECO:0000313" key="2">
    <source>
        <dbReference type="Proteomes" id="UP000248326"/>
    </source>
</evidence>
<reference evidence="1 2" key="1">
    <citation type="submission" date="2018-06" db="EMBL/GenBank/DDBJ databases">
        <title>Genomic Encyclopedia of Type Strains, Phase IV (KMG-IV): sequencing the most valuable type-strain genomes for metagenomic binning, comparative biology and taxonomic classification.</title>
        <authorList>
            <person name="Goeker M."/>
        </authorList>
    </citation>
    <scope>NUCLEOTIDE SEQUENCE [LARGE SCALE GENOMIC DNA]</scope>
    <source>
        <strain evidence="1 2">DSM 18048</strain>
    </source>
</reference>
<protein>
    <submittedName>
        <fullName evidence="1">Uncharacterized protein</fullName>
    </submittedName>
</protein>
<accession>A0A318S539</accession>